<dbReference type="PIRSF" id="PIRSF001555">
    <property type="entry name" value="Asp_ammon_ligase"/>
    <property type="match status" value="1"/>
</dbReference>
<sequence>MIIYMAYDIQIGYSSILTLRETVEAISLVKRELVRRFIIQFNLLKVDAPLISSEEKGLNDDFQMTERPIDFDISPSNLVGEILQSHNKWRRSAIVRYELNENEGILTTAMVLRRDIKQSNSQAVTFSEIGFDLLLDEEKITLLKIQETIDKAINIISEVEDILLLKFPQLNKKFGKKLNWTSNTELQKAMRLLSHHERLNRYTREHGATILYGLKKVITNNIIEISESQDVFNWELYAKIFVYDFVLEKAICIGYCAASVNRDVLKEQLAVSKETIKLKTEYDAKVAKDELPVTLSFGLYKSQLDLFLLEKQHIGEVIASVWSDDFLKYAEKNGIDIL</sequence>
<evidence type="ECO:0000256" key="2">
    <source>
        <dbReference type="ARBA" id="ARBA00022598"/>
    </source>
</evidence>
<keyword evidence="4" id="KW-0067">ATP-binding</keyword>
<keyword evidence="3" id="KW-0547">Nucleotide-binding</keyword>
<organism evidence="5 6">
    <name type="scientific">Spiroplasma poulsonii</name>
    <dbReference type="NCBI Taxonomy" id="2138"/>
    <lineage>
        <taxon>Bacteria</taxon>
        <taxon>Bacillati</taxon>
        <taxon>Mycoplasmatota</taxon>
        <taxon>Mollicutes</taxon>
        <taxon>Entomoplasmatales</taxon>
        <taxon>Spiroplasmataceae</taxon>
        <taxon>Spiroplasma</taxon>
    </lineage>
</organism>
<proteinExistence type="predicted"/>
<evidence type="ECO:0000256" key="3">
    <source>
        <dbReference type="ARBA" id="ARBA00022741"/>
    </source>
</evidence>
<dbReference type="EMBL" id="JTLV02000001">
    <property type="protein sequence ID" value="PQM30276.1"/>
    <property type="molecule type" value="Genomic_DNA"/>
</dbReference>
<comment type="caution">
    <text evidence="5">The sequence shown here is derived from an EMBL/GenBank/DDBJ whole genome shotgun (WGS) entry which is preliminary data.</text>
</comment>
<dbReference type="Proteomes" id="UP000031565">
    <property type="component" value="Unassembled WGS sequence"/>
</dbReference>
<dbReference type="PANTHER" id="PTHR30073:SF5">
    <property type="entry name" value="ASPARTATE--AMMONIA LIGASE"/>
    <property type="match status" value="1"/>
</dbReference>
<evidence type="ECO:0000313" key="5">
    <source>
        <dbReference type="EMBL" id="PQM30276.1"/>
    </source>
</evidence>
<dbReference type="GO" id="GO:0006529">
    <property type="term" value="P:asparagine biosynthetic process"/>
    <property type="evidence" value="ECO:0007669"/>
    <property type="project" value="InterPro"/>
</dbReference>
<dbReference type="Pfam" id="PF03590">
    <property type="entry name" value="AsnA"/>
    <property type="match status" value="1"/>
</dbReference>
<keyword evidence="1" id="KW-0963">Cytoplasm</keyword>
<dbReference type="AlphaFoldDB" id="A0A2P6FA23"/>
<name>A0A2P6FA23_9MOLU</name>
<dbReference type="PANTHER" id="PTHR30073">
    <property type="entry name" value="ASPARTATE--AMMONIA LIGASE"/>
    <property type="match status" value="1"/>
</dbReference>
<dbReference type="RefSeq" id="WP_241460000.1">
    <property type="nucleotide sequence ID" value="NZ_CP093047.1"/>
</dbReference>
<dbReference type="GO" id="GO:0005524">
    <property type="term" value="F:ATP binding"/>
    <property type="evidence" value="ECO:0007669"/>
    <property type="project" value="UniProtKB-KW"/>
</dbReference>
<reference evidence="5 6" key="1">
    <citation type="journal article" date="2015" name="MBio">
        <title>Genome sequence of the Drosophila melanogaster male-killing Spiroplasma strain MSRO endosymbiont.</title>
        <authorList>
            <person name="Paredes J.C."/>
            <person name="Herren J.K."/>
            <person name="Schupfer F."/>
            <person name="Marin R."/>
            <person name="Claverol S."/>
            <person name="Kuo C.H."/>
            <person name="Lemaitre B."/>
            <person name="Beven L."/>
        </authorList>
    </citation>
    <scope>NUCLEOTIDE SEQUENCE [LARGE SCALE GENOMIC DNA]</scope>
    <source>
        <strain evidence="5 6">MSRO</strain>
    </source>
</reference>
<evidence type="ECO:0000256" key="4">
    <source>
        <dbReference type="ARBA" id="ARBA00022840"/>
    </source>
</evidence>
<dbReference type="InterPro" id="IPR004618">
    <property type="entry name" value="AsnA"/>
</dbReference>
<keyword evidence="6" id="KW-1185">Reference proteome</keyword>
<protein>
    <submittedName>
        <fullName evidence="5">Aspartate--ammonia ligase</fullName>
        <ecNumber evidence="5">6.3.1.1</ecNumber>
    </submittedName>
</protein>
<evidence type="ECO:0000313" key="6">
    <source>
        <dbReference type="Proteomes" id="UP000031565"/>
    </source>
</evidence>
<keyword evidence="2 5" id="KW-0436">Ligase</keyword>
<dbReference type="InterPro" id="IPR045864">
    <property type="entry name" value="aa-tRNA-synth_II/BPL/LPL"/>
</dbReference>
<dbReference type="STRING" id="2138.SMSRO_v1c00310"/>
<gene>
    <name evidence="5" type="primary">asnA</name>
    <name evidence="5" type="ORF">SMSRO_SF000320</name>
</gene>
<accession>A0A2P6FA23</accession>
<dbReference type="GO" id="GO:0005829">
    <property type="term" value="C:cytosol"/>
    <property type="evidence" value="ECO:0007669"/>
    <property type="project" value="TreeGrafter"/>
</dbReference>
<evidence type="ECO:0000256" key="1">
    <source>
        <dbReference type="ARBA" id="ARBA00022490"/>
    </source>
</evidence>
<dbReference type="SUPFAM" id="SSF55681">
    <property type="entry name" value="Class II aaRS and biotin synthetases"/>
    <property type="match status" value="1"/>
</dbReference>
<dbReference type="EC" id="6.3.1.1" evidence="5"/>
<dbReference type="Gene3D" id="3.30.930.10">
    <property type="entry name" value="Bira Bifunctional Protein, Domain 2"/>
    <property type="match status" value="1"/>
</dbReference>
<dbReference type="GO" id="GO:0004071">
    <property type="term" value="F:aspartate-ammonia ligase activity"/>
    <property type="evidence" value="ECO:0007669"/>
    <property type="project" value="UniProtKB-EC"/>
</dbReference>